<gene>
    <name evidence="2" type="ORF">G7Y29_02600</name>
</gene>
<dbReference type="Gene3D" id="1.10.10.10">
    <property type="entry name" value="Winged helix-like DNA-binding domain superfamily/Winged helix DNA-binding domain"/>
    <property type="match status" value="1"/>
</dbReference>
<protein>
    <submittedName>
        <fullName evidence="2">PadR family transcriptional regulator</fullName>
    </submittedName>
</protein>
<evidence type="ECO:0000313" key="3">
    <source>
        <dbReference type="Proteomes" id="UP000594586"/>
    </source>
</evidence>
<sequence>MTEDLEFASLRRGLLELLALASVEHKARYAAEIVTALREVGYPVQEGTVYPLLNKLRRAGLVDHEWRESSSGPPRKYLSLTAEGRQRLTEFREYWQKLTNMIERIGR</sequence>
<dbReference type="Pfam" id="PF03551">
    <property type="entry name" value="PadR"/>
    <property type="match status" value="1"/>
</dbReference>
<dbReference type="InterPro" id="IPR052509">
    <property type="entry name" value="Metal_resp_DNA-bind_regulator"/>
</dbReference>
<dbReference type="SUPFAM" id="SSF46785">
    <property type="entry name" value="Winged helix' DNA-binding domain"/>
    <property type="match status" value="1"/>
</dbReference>
<dbReference type="InterPro" id="IPR005149">
    <property type="entry name" value="Tscrpt_reg_PadR_N"/>
</dbReference>
<feature type="domain" description="Transcription regulator PadR N-terminal" evidence="1">
    <location>
        <begin position="20"/>
        <end position="90"/>
    </location>
</feature>
<dbReference type="InterPro" id="IPR036390">
    <property type="entry name" value="WH_DNA-bd_sf"/>
</dbReference>
<dbReference type="AlphaFoldDB" id="A0A7T0KNZ7"/>
<dbReference type="RefSeq" id="WP_165004807.1">
    <property type="nucleotide sequence ID" value="NZ_CP064955.1"/>
</dbReference>
<name>A0A7T0KNZ7_9CORY</name>
<dbReference type="PANTHER" id="PTHR33169">
    <property type="entry name" value="PADR-FAMILY TRANSCRIPTIONAL REGULATOR"/>
    <property type="match status" value="1"/>
</dbReference>
<dbReference type="EMBL" id="CP064955">
    <property type="protein sequence ID" value="QPK83710.1"/>
    <property type="molecule type" value="Genomic_DNA"/>
</dbReference>
<dbReference type="KEGG" id="cqn:G7Y29_02600"/>
<accession>A0A7T0KNZ7</accession>
<proteinExistence type="predicted"/>
<reference evidence="2 3" key="1">
    <citation type="submission" date="2020-11" db="EMBL/GenBank/DDBJ databases">
        <title>Corynebacterium sp. MC1420.</title>
        <authorList>
            <person name="Zhou J."/>
        </authorList>
    </citation>
    <scope>NUCLEOTIDE SEQUENCE [LARGE SCALE GENOMIC DNA]</scope>
    <source>
        <strain evidence="2 3">MC1420</strain>
    </source>
</reference>
<evidence type="ECO:0000259" key="1">
    <source>
        <dbReference type="Pfam" id="PF03551"/>
    </source>
</evidence>
<dbReference type="PANTHER" id="PTHR33169:SF14">
    <property type="entry name" value="TRANSCRIPTIONAL REGULATOR RV3488"/>
    <property type="match status" value="1"/>
</dbReference>
<keyword evidence="3" id="KW-1185">Reference proteome</keyword>
<dbReference type="Proteomes" id="UP000594586">
    <property type="component" value="Chromosome"/>
</dbReference>
<dbReference type="InterPro" id="IPR036388">
    <property type="entry name" value="WH-like_DNA-bd_sf"/>
</dbReference>
<evidence type="ECO:0000313" key="2">
    <source>
        <dbReference type="EMBL" id="QPK83710.1"/>
    </source>
</evidence>
<organism evidence="2 3">
    <name type="scientific">Corynebacterium qintianiae</name>
    <dbReference type="NCBI Taxonomy" id="2709392"/>
    <lineage>
        <taxon>Bacteria</taxon>
        <taxon>Bacillati</taxon>
        <taxon>Actinomycetota</taxon>
        <taxon>Actinomycetes</taxon>
        <taxon>Mycobacteriales</taxon>
        <taxon>Corynebacteriaceae</taxon>
        <taxon>Corynebacterium</taxon>
    </lineage>
</organism>